<proteinExistence type="predicted"/>
<reference evidence="2" key="1">
    <citation type="journal article" date="2012" name="Nat. Genet.">
        <title>Whole-genome sequence of Schistosoma haematobium.</title>
        <authorList>
            <person name="Young N.D."/>
            <person name="Jex A.R."/>
            <person name="Li B."/>
            <person name="Liu S."/>
            <person name="Yang L."/>
            <person name="Xiong Z."/>
            <person name="Li Y."/>
            <person name="Cantacessi C."/>
            <person name="Hall R.S."/>
            <person name="Xu X."/>
            <person name="Chen F."/>
            <person name="Wu X."/>
            <person name="Zerlotini A."/>
            <person name="Oliveira G."/>
            <person name="Hofmann A."/>
            <person name="Zhang G."/>
            <person name="Fang X."/>
            <person name="Kang Y."/>
            <person name="Campbell B.E."/>
            <person name="Loukas A."/>
            <person name="Ranganathan S."/>
            <person name="Rollinson D."/>
            <person name="Rinaldi G."/>
            <person name="Brindley P.J."/>
            <person name="Yang H."/>
            <person name="Wang J."/>
            <person name="Wang J."/>
            <person name="Gasser R.B."/>
        </authorList>
    </citation>
    <scope>NUCLEOTIDE SEQUENCE</scope>
</reference>
<evidence type="ECO:0000313" key="3">
    <source>
        <dbReference type="Proteomes" id="UP000471633"/>
    </source>
</evidence>
<dbReference type="EMBL" id="AMPZ03000004">
    <property type="protein sequence ID" value="KAH9586038.1"/>
    <property type="molecule type" value="Genomic_DNA"/>
</dbReference>
<protein>
    <recommendedName>
        <fullName evidence="1">NADH:ubiquinone oxidoreductase intermediate-associated protein 30 domain-containing protein</fullName>
    </recommendedName>
</protein>
<dbReference type="SUPFAM" id="SSF49785">
    <property type="entry name" value="Galactose-binding domain-like"/>
    <property type="match status" value="1"/>
</dbReference>
<name>A0A6A5DJM1_SCHHA</name>
<dbReference type="CTD" id="24598551"/>
<dbReference type="InterPro" id="IPR008979">
    <property type="entry name" value="Galactose-bd-like_sf"/>
</dbReference>
<reference evidence="2" key="3">
    <citation type="submission" date="2021-06" db="EMBL/GenBank/DDBJ databases">
        <title>Chromosome-level genome assembly for S. haematobium.</title>
        <authorList>
            <person name="Stroehlein A.J."/>
        </authorList>
    </citation>
    <scope>NUCLEOTIDE SEQUENCE</scope>
</reference>
<evidence type="ECO:0000259" key="1">
    <source>
        <dbReference type="Pfam" id="PF08547"/>
    </source>
</evidence>
<dbReference type="InterPro" id="IPR013857">
    <property type="entry name" value="NADH-UbQ_OxRdtase-assoc_prot30"/>
</dbReference>
<accession>A0A6A5DJM1</accession>
<dbReference type="GeneID" id="24598551"/>
<reference evidence="2" key="2">
    <citation type="journal article" date="2019" name="Gigascience">
        <title>High-quality Schistosoma haematobium genome achieved by single-molecule and long-range sequencing.</title>
        <authorList>
            <person name="Stroehlein A.J."/>
            <person name="Korhonen P.K."/>
            <person name="Chong T.M."/>
            <person name="Lim Y.L."/>
            <person name="Chan K.G."/>
            <person name="Webster B."/>
            <person name="Rollinson D."/>
            <person name="Brindley P.J."/>
            <person name="Gasser R.B."/>
            <person name="Young N.D."/>
        </authorList>
    </citation>
    <scope>NUCLEOTIDE SEQUENCE</scope>
</reference>
<comment type="caution">
    <text evidence="2">The sequence shown here is derived from an EMBL/GenBank/DDBJ whole genome shotgun (WGS) entry which is preliminary data.</text>
</comment>
<reference evidence="2" key="4">
    <citation type="journal article" date="2022" name="PLoS Pathog.">
        <title>Chromosome-level genome of Schistosoma haematobium underpins genome-wide explorations of molecular variation.</title>
        <authorList>
            <person name="Stroehlein A.J."/>
            <person name="Korhonen P.K."/>
            <person name="Lee V.V."/>
            <person name="Ralph S.A."/>
            <person name="Mentink-Kane M."/>
            <person name="You H."/>
            <person name="McManus D.P."/>
            <person name="Tchuente L.T."/>
            <person name="Stothard J.R."/>
            <person name="Kaur P."/>
            <person name="Dudchenko O."/>
            <person name="Aiden E.L."/>
            <person name="Yang B."/>
            <person name="Yang H."/>
            <person name="Emery A.M."/>
            <person name="Webster B.L."/>
            <person name="Brindley P.J."/>
            <person name="Rollinson D."/>
            <person name="Chang B.C.H."/>
            <person name="Gasser R.B."/>
            <person name="Young N.D."/>
        </authorList>
    </citation>
    <scope>NUCLEOTIDE SEQUENCE</scope>
</reference>
<sequence>MNFKLNHLTMMITNTIVVLFIFTTLLLNTHNAMEGKSPKKTPINRSRSVNKTLFNLTDTKNKTVFDNWIEYSDNVHRSKATLVPLYGERINYISVLPEYDGVVIDVHRQGLDSTFKLIFYGNCVDVQNCLLCESNFETTGVRQRIELPFGKFTQHNRGRQISNRLPPSLNQVSQIGIQAYTGRDGTKQHAGVGSIEIFTISIYKEAGKSV</sequence>
<feature type="domain" description="NADH:ubiquinone oxidoreductase intermediate-associated protein 30" evidence="1">
    <location>
        <begin position="98"/>
        <end position="185"/>
    </location>
</feature>
<dbReference type="KEGG" id="shx:MS3_00007096"/>
<dbReference type="RefSeq" id="XP_035588620.1">
    <property type="nucleotide sequence ID" value="XM_035730897.2"/>
</dbReference>
<gene>
    <name evidence="2" type="ORF">MS3_00007096</name>
</gene>
<evidence type="ECO:0000313" key="2">
    <source>
        <dbReference type="EMBL" id="KAH9586038.1"/>
    </source>
</evidence>
<dbReference type="AlphaFoldDB" id="A0A6A5DJM1"/>
<keyword evidence="3" id="KW-1185">Reference proteome</keyword>
<dbReference type="Proteomes" id="UP000471633">
    <property type="component" value="Unassembled WGS sequence"/>
</dbReference>
<dbReference type="Pfam" id="PF08547">
    <property type="entry name" value="CIA30"/>
    <property type="match status" value="1"/>
</dbReference>
<organism evidence="2 3">
    <name type="scientific">Schistosoma haematobium</name>
    <name type="common">Blood fluke</name>
    <dbReference type="NCBI Taxonomy" id="6185"/>
    <lineage>
        <taxon>Eukaryota</taxon>
        <taxon>Metazoa</taxon>
        <taxon>Spiralia</taxon>
        <taxon>Lophotrochozoa</taxon>
        <taxon>Platyhelminthes</taxon>
        <taxon>Trematoda</taxon>
        <taxon>Digenea</taxon>
        <taxon>Strigeidida</taxon>
        <taxon>Schistosomatoidea</taxon>
        <taxon>Schistosomatidae</taxon>
        <taxon>Schistosoma</taxon>
    </lineage>
</organism>